<evidence type="ECO:0000259" key="5">
    <source>
        <dbReference type="SMART" id="SM00355"/>
    </source>
</evidence>
<dbReference type="EMBL" id="JAXCGZ010005894">
    <property type="protein sequence ID" value="KAK7080501.1"/>
    <property type="molecule type" value="Genomic_DNA"/>
</dbReference>
<feature type="domain" description="C2H2-type" evidence="5">
    <location>
        <begin position="268"/>
        <end position="292"/>
    </location>
</feature>
<sequence length="474" mass="52623">MEIYDDSIRPHALPCGHTICTNCVTSCLKDDQIKCPHCQRCHNASSAKDIPVNYEIESIISILRQTKLEISEGGTVSKEPKMMGYKEDTTEQVTEETVACSSDLLHSDSKCSENHVHTLKETKDDDISSCQLSSDDIHLGQVSSDSIPLDQLSSNNIPLGRRSSDDIPFGQLPSDNTSLGQLSNDDMPLGQVSNSLYQNSTLRHASDLVKPLSGNDILTSQLSRLEESSDVQKAKLKEKMLACTTSEMDFQSKPNELLDQDNHTNLKFACPECSMPIHSSDSKEVERHMREHFPAKKGENESVSNHEGVSKAVCNADHLNLGKPHDSNESSIDQFSGQPMLRKQHSETGDNEVSSPENVKEDILECPICGLTFQPGSIRMLEEHINSCSEQVCSVCSRAFERGNDKKFVEHVEEHFRDNGHGEDSLCGPSEHQGSLPCAENLLNIVKCPVCSMVFQTVSPKDFEKHVQEHFRDL</sequence>
<dbReference type="InterPro" id="IPR027370">
    <property type="entry name" value="Znf-RING_euk"/>
</dbReference>
<dbReference type="InterPro" id="IPR017907">
    <property type="entry name" value="Znf_RING_CS"/>
</dbReference>
<feature type="region of interest" description="Disordered" evidence="4">
    <location>
        <begin position="318"/>
        <end position="356"/>
    </location>
</feature>
<dbReference type="InterPro" id="IPR013087">
    <property type="entry name" value="Znf_C2H2_type"/>
</dbReference>
<evidence type="ECO:0000256" key="1">
    <source>
        <dbReference type="ARBA" id="ARBA00022723"/>
    </source>
</evidence>
<protein>
    <recommendedName>
        <fullName evidence="5">C2H2-type domain-containing protein</fullName>
    </recommendedName>
</protein>
<dbReference type="Proteomes" id="UP001381693">
    <property type="component" value="Unassembled WGS sequence"/>
</dbReference>
<dbReference type="InterPro" id="IPR013083">
    <property type="entry name" value="Znf_RING/FYVE/PHD"/>
</dbReference>
<keyword evidence="1" id="KW-0479">Metal-binding</keyword>
<proteinExistence type="predicted"/>
<evidence type="ECO:0000313" key="7">
    <source>
        <dbReference type="Proteomes" id="UP001381693"/>
    </source>
</evidence>
<reference evidence="6 7" key="1">
    <citation type="submission" date="2023-11" db="EMBL/GenBank/DDBJ databases">
        <title>Halocaridina rubra genome assembly.</title>
        <authorList>
            <person name="Smith C."/>
        </authorList>
    </citation>
    <scope>NUCLEOTIDE SEQUENCE [LARGE SCALE GENOMIC DNA]</scope>
    <source>
        <strain evidence="6">EP-1</strain>
        <tissue evidence="6">Whole</tissue>
    </source>
</reference>
<gene>
    <name evidence="6" type="ORF">SK128_018097</name>
</gene>
<keyword evidence="2" id="KW-0863">Zinc-finger</keyword>
<feature type="domain" description="C2H2-type" evidence="5">
    <location>
        <begin position="446"/>
        <end position="470"/>
    </location>
</feature>
<organism evidence="6 7">
    <name type="scientific">Halocaridina rubra</name>
    <name type="common">Hawaiian red shrimp</name>
    <dbReference type="NCBI Taxonomy" id="373956"/>
    <lineage>
        <taxon>Eukaryota</taxon>
        <taxon>Metazoa</taxon>
        <taxon>Ecdysozoa</taxon>
        <taxon>Arthropoda</taxon>
        <taxon>Crustacea</taxon>
        <taxon>Multicrustacea</taxon>
        <taxon>Malacostraca</taxon>
        <taxon>Eumalacostraca</taxon>
        <taxon>Eucarida</taxon>
        <taxon>Decapoda</taxon>
        <taxon>Pleocyemata</taxon>
        <taxon>Caridea</taxon>
        <taxon>Atyoidea</taxon>
        <taxon>Atyidae</taxon>
        <taxon>Halocaridina</taxon>
    </lineage>
</organism>
<dbReference type="SUPFAM" id="SSF57850">
    <property type="entry name" value="RING/U-box"/>
    <property type="match status" value="1"/>
</dbReference>
<feature type="compositionally biased region" description="Polar residues" evidence="4">
    <location>
        <begin position="173"/>
        <end position="182"/>
    </location>
</feature>
<evidence type="ECO:0000256" key="3">
    <source>
        <dbReference type="ARBA" id="ARBA00022833"/>
    </source>
</evidence>
<dbReference type="GO" id="GO:0008270">
    <property type="term" value="F:zinc ion binding"/>
    <property type="evidence" value="ECO:0007669"/>
    <property type="project" value="UniProtKB-KW"/>
</dbReference>
<keyword evidence="3" id="KW-0862">Zinc</keyword>
<feature type="domain" description="C2H2-type" evidence="5">
    <location>
        <begin position="391"/>
        <end position="415"/>
    </location>
</feature>
<dbReference type="AlphaFoldDB" id="A0AAN8XCR7"/>
<keyword evidence="7" id="KW-1185">Reference proteome</keyword>
<dbReference type="Gene3D" id="3.30.40.10">
    <property type="entry name" value="Zinc/RING finger domain, C3HC4 (zinc finger)"/>
    <property type="match status" value="1"/>
</dbReference>
<feature type="region of interest" description="Disordered" evidence="4">
    <location>
        <begin position="160"/>
        <end position="182"/>
    </location>
</feature>
<dbReference type="SMART" id="SM00355">
    <property type="entry name" value="ZnF_C2H2"/>
    <property type="match status" value="3"/>
</dbReference>
<dbReference type="Gene3D" id="6.20.250.40">
    <property type="match status" value="2"/>
</dbReference>
<evidence type="ECO:0000256" key="2">
    <source>
        <dbReference type="ARBA" id="ARBA00022771"/>
    </source>
</evidence>
<dbReference type="PROSITE" id="PS00518">
    <property type="entry name" value="ZF_RING_1"/>
    <property type="match status" value="1"/>
</dbReference>
<evidence type="ECO:0000313" key="6">
    <source>
        <dbReference type="EMBL" id="KAK7080501.1"/>
    </source>
</evidence>
<evidence type="ECO:0000256" key="4">
    <source>
        <dbReference type="SAM" id="MobiDB-lite"/>
    </source>
</evidence>
<name>A0AAN8XCR7_HALRR</name>
<accession>A0AAN8XCR7</accession>
<comment type="caution">
    <text evidence="6">The sequence shown here is derived from an EMBL/GenBank/DDBJ whole genome shotgun (WGS) entry which is preliminary data.</text>
</comment>
<dbReference type="Pfam" id="PF13445">
    <property type="entry name" value="zf-RING_UBOX"/>
    <property type="match status" value="1"/>
</dbReference>